<feature type="region of interest" description="Disordered" evidence="9">
    <location>
        <begin position="374"/>
        <end position="397"/>
    </location>
</feature>
<evidence type="ECO:0000256" key="9">
    <source>
        <dbReference type="SAM" id="MobiDB-lite"/>
    </source>
</evidence>
<organism evidence="11 12">
    <name type="scientific">Acanthamoeba castellanii (strain ATCC 30010 / Neff)</name>
    <dbReference type="NCBI Taxonomy" id="1257118"/>
    <lineage>
        <taxon>Eukaryota</taxon>
        <taxon>Amoebozoa</taxon>
        <taxon>Discosea</taxon>
        <taxon>Longamoebia</taxon>
        <taxon>Centramoebida</taxon>
        <taxon>Acanthamoebidae</taxon>
        <taxon>Acanthamoeba</taxon>
    </lineage>
</organism>
<keyword evidence="3 7" id="KW-0479">Metal-binding</keyword>
<dbReference type="KEGG" id="acan:ACA1_254730"/>
<evidence type="ECO:0000256" key="10">
    <source>
        <dbReference type="SAM" id="Phobius"/>
    </source>
</evidence>
<dbReference type="PRINTS" id="PR00463">
    <property type="entry name" value="EP450I"/>
</dbReference>
<evidence type="ECO:0000256" key="7">
    <source>
        <dbReference type="PIRSR" id="PIRSR602401-1"/>
    </source>
</evidence>
<feature type="compositionally biased region" description="Basic and acidic residues" evidence="9">
    <location>
        <begin position="378"/>
        <end position="391"/>
    </location>
</feature>
<keyword evidence="10" id="KW-0812">Transmembrane</keyword>
<dbReference type="Gene3D" id="1.10.630.10">
    <property type="entry name" value="Cytochrome P450"/>
    <property type="match status" value="1"/>
</dbReference>
<dbReference type="InterPro" id="IPR002401">
    <property type="entry name" value="Cyt_P450_E_grp-I"/>
</dbReference>
<keyword evidence="6 8" id="KW-0503">Monooxygenase</keyword>
<dbReference type="GO" id="GO:0004497">
    <property type="term" value="F:monooxygenase activity"/>
    <property type="evidence" value="ECO:0007669"/>
    <property type="project" value="UniProtKB-KW"/>
</dbReference>
<dbReference type="GeneID" id="14923340"/>
<evidence type="ECO:0000313" key="11">
    <source>
        <dbReference type="EMBL" id="ELR22405.1"/>
    </source>
</evidence>
<keyword evidence="10" id="KW-0472">Membrane</keyword>
<evidence type="ECO:0000256" key="4">
    <source>
        <dbReference type="ARBA" id="ARBA00023002"/>
    </source>
</evidence>
<dbReference type="InterPro" id="IPR017972">
    <property type="entry name" value="Cyt_P450_CS"/>
</dbReference>
<dbReference type="InterPro" id="IPR036396">
    <property type="entry name" value="Cyt_P450_sf"/>
</dbReference>
<dbReference type="InterPro" id="IPR001128">
    <property type="entry name" value="Cyt_P450"/>
</dbReference>
<keyword evidence="10" id="KW-1133">Transmembrane helix</keyword>
<dbReference type="GO" id="GO:0005506">
    <property type="term" value="F:iron ion binding"/>
    <property type="evidence" value="ECO:0007669"/>
    <property type="project" value="InterPro"/>
</dbReference>
<keyword evidence="4 8" id="KW-0560">Oxidoreductase</keyword>
<dbReference type="Pfam" id="PF00067">
    <property type="entry name" value="p450"/>
    <property type="match status" value="2"/>
</dbReference>
<dbReference type="RefSeq" id="XP_004367661.1">
    <property type="nucleotide sequence ID" value="XM_004367604.1"/>
</dbReference>
<evidence type="ECO:0000256" key="6">
    <source>
        <dbReference type="ARBA" id="ARBA00023033"/>
    </source>
</evidence>
<evidence type="ECO:0000256" key="1">
    <source>
        <dbReference type="ARBA" id="ARBA00010617"/>
    </source>
</evidence>
<dbReference type="Proteomes" id="UP000011083">
    <property type="component" value="Unassembled WGS sequence"/>
</dbReference>
<dbReference type="PRINTS" id="PR00385">
    <property type="entry name" value="P450"/>
</dbReference>
<keyword evidence="5 7" id="KW-0408">Iron</keyword>
<feature type="binding site" description="axial binding residue" evidence="7">
    <location>
        <position position="546"/>
    </location>
    <ligand>
        <name>heme</name>
        <dbReference type="ChEBI" id="CHEBI:30413"/>
    </ligand>
    <ligandPart>
        <name>Fe</name>
        <dbReference type="ChEBI" id="CHEBI:18248"/>
    </ligandPart>
</feature>
<keyword evidence="2 7" id="KW-0349">Heme</keyword>
<sequence>MPSRHASTLYYFASYLTVYFLSTYGLGDVWLRVALLHLLAFGMIAVRYTEQYHSIPQLIAGAVLGSTFGTACKMWSAGVAALGALWSLPALGQLLLLAVILFITWYQVAMARQKNVLRSVHKDIVIITQPLICYSPLMFILPRYWLRWLFPYRALDMHEALHEVFTRTGARAVGFASPLHTEVYFNDEDIIREFTVKQHEKFPKAYKDYEVLRFWGENIVTAPSEGYEWKKHRALLTPAFSSSNLRLVAKVTVDNTNTLFAKWDQQRKTTQLGEVLDVHVDEDTMRLMLYVIAGAGFGQELGFDKSDEDYDKSKFSISFTEAMSVVSKYLLLWIAFRPVFKLPFPALRKIQQGFVDFEAHVKDMIANRSAELTAASAAEKEEEKEAEKESEADAEIDPASQRSDLLSLLLKSRAEDARHNLTDEEIFSDSFIFLLAGMPTTAHSTAWAFALLATNPSEQDRCVFKETLRLMPPVWALGKYCTEHTRLVDHHVAPNIRTTMAIYSLHRNPKYWTEPDKFVPSRFDARVSPPVSAYSYVPFSLGRRSCLGNRFALVEATMFLAKVMQKYTIHLPPGTDLKKLFDAENVITLTPRNGMHLWLKKRNPAHAS</sequence>
<evidence type="ECO:0000313" key="12">
    <source>
        <dbReference type="Proteomes" id="UP000011083"/>
    </source>
</evidence>
<name>L8HB20_ACACF</name>
<feature type="transmembrane region" description="Helical" evidence="10">
    <location>
        <begin position="84"/>
        <end position="103"/>
    </location>
</feature>
<protein>
    <submittedName>
        <fullName evidence="11">Cytochrome p450 superfamily protein</fullName>
    </submittedName>
</protein>
<dbReference type="GO" id="GO:0016705">
    <property type="term" value="F:oxidoreductase activity, acting on paired donors, with incorporation or reduction of molecular oxygen"/>
    <property type="evidence" value="ECO:0007669"/>
    <property type="project" value="InterPro"/>
</dbReference>
<reference evidence="11 12" key="1">
    <citation type="journal article" date="2013" name="Genome Biol.">
        <title>Genome of Acanthamoeba castellanii highlights extensive lateral gene transfer and early evolution of tyrosine kinase signaling.</title>
        <authorList>
            <person name="Clarke M."/>
            <person name="Lohan A.J."/>
            <person name="Liu B."/>
            <person name="Lagkouvardos I."/>
            <person name="Roy S."/>
            <person name="Zafar N."/>
            <person name="Bertelli C."/>
            <person name="Schilde C."/>
            <person name="Kianianmomeni A."/>
            <person name="Burglin T.R."/>
            <person name="Frech C."/>
            <person name="Turcotte B."/>
            <person name="Kopec K.O."/>
            <person name="Synnott J.M."/>
            <person name="Choo C."/>
            <person name="Paponov I."/>
            <person name="Finkler A."/>
            <person name="Soon Heng Tan C."/>
            <person name="Hutchins A.P."/>
            <person name="Weinmeier T."/>
            <person name="Rattei T."/>
            <person name="Chu J.S."/>
            <person name="Gimenez G."/>
            <person name="Irimia M."/>
            <person name="Rigden D.J."/>
            <person name="Fitzpatrick D.A."/>
            <person name="Lorenzo-Morales J."/>
            <person name="Bateman A."/>
            <person name="Chiu C.H."/>
            <person name="Tang P."/>
            <person name="Hegemann P."/>
            <person name="Fromm H."/>
            <person name="Raoult D."/>
            <person name="Greub G."/>
            <person name="Miranda-Saavedra D."/>
            <person name="Chen N."/>
            <person name="Nash P."/>
            <person name="Ginger M.L."/>
            <person name="Horn M."/>
            <person name="Schaap P."/>
            <person name="Caler L."/>
            <person name="Loftus B."/>
        </authorList>
    </citation>
    <scope>NUCLEOTIDE SEQUENCE [LARGE SCALE GENOMIC DNA]</scope>
    <source>
        <strain evidence="11 12">Neff</strain>
    </source>
</reference>
<gene>
    <name evidence="11" type="ORF">ACA1_254730</name>
</gene>
<evidence type="ECO:0000256" key="8">
    <source>
        <dbReference type="RuleBase" id="RU000461"/>
    </source>
</evidence>
<dbReference type="STRING" id="1257118.L8HB20"/>
<proteinExistence type="inferred from homology"/>
<dbReference type="AlphaFoldDB" id="L8HB20"/>
<feature type="transmembrane region" description="Helical" evidence="10">
    <location>
        <begin position="124"/>
        <end position="146"/>
    </location>
</feature>
<dbReference type="GO" id="GO:0020037">
    <property type="term" value="F:heme binding"/>
    <property type="evidence" value="ECO:0007669"/>
    <property type="project" value="InterPro"/>
</dbReference>
<keyword evidence="12" id="KW-1185">Reference proteome</keyword>
<evidence type="ECO:0000256" key="3">
    <source>
        <dbReference type="ARBA" id="ARBA00022723"/>
    </source>
</evidence>
<dbReference type="PANTHER" id="PTHR24291:SF50">
    <property type="entry name" value="BIFUNCTIONAL ALBAFLAVENONE MONOOXYGENASE_TERPENE SYNTHASE"/>
    <property type="match status" value="1"/>
</dbReference>
<evidence type="ECO:0000256" key="5">
    <source>
        <dbReference type="ARBA" id="ARBA00023004"/>
    </source>
</evidence>
<dbReference type="InterPro" id="IPR050196">
    <property type="entry name" value="Cytochrome_P450_Monoox"/>
</dbReference>
<evidence type="ECO:0000256" key="2">
    <source>
        <dbReference type="ARBA" id="ARBA00022617"/>
    </source>
</evidence>
<dbReference type="PROSITE" id="PS00086">
    <property type="entry name" value="CYTOCHROME_P450"/>
    <property type="match status" value="1"/>
</dbReference>
<dbReference type="EMBL" id="KB007885">
    <property type="protein sequence ID" value="ELR22405.1"/>
    <property type="molecule type" value="Genomic_DNA"/>
</dbReference>
<dbReference type="SUPFAM" id="SSF48264">
    <property type="entry name" value="Cytochrome P450"/>
    <property type="match status" value="1"/>
</dbReference>
<comment type="cofactor">
    <cofactor evidence="7">
        <name>heme</name>
        <dbReference type="ChEBI" id="CHEBI:30413"/>
    </cofactor>
</comment>
<dbReference type="OrthoDB" id="1055148at2759"/>
<dbReference type="OMA" id="NPKYWPA"/>
<accession>L8HB20</accession>
<comment type="similarity">
    <text evidence="1 8">Belongs to the cytochrome P450 family.</text>
</comment>
<dbReference type="PANTHER" id="PTHR24291">
    <property type="entry name" value="CYTOCHROME P450 FAMILY 4"/>
    <property type="match status" value="1"/>
</dbReference>
<dbReference type="VEuPathDB" id="AmoebaDB:ACA1_254730"/>